<comment type="caution">
    <text evidence="2">The sequence shown here is derived from an EMBL/GenBank/DDBJ whole genome shotgun (WGS) entry which is preliminary data.</text>
</comment>
<evidence type="ECO:0000256" key="1">
    <source>
        <dbReference type="SAM" id="MobiDB-lite"/>
    </source>
</evidence>
<dbReference type="Gene3D" id="3.10.380.10">
    <property type="entry name" value="Colicin E3-like ribonuclease domain"/>
    <property type="match status" value="1"/>
</dbReference>
<dbReference type="InterPro" id="IPR036725">
    <property type="entry name" value="ColE3_ribonuclease_sf"/>
</dbReference>
<evidence type="ECO:0000313" key="3">
    <source>
        <dbReference type="Proteomes" id="UP000005392"/>
    </source>
</evidence>
<dbReference type="GO" id="GO:0016788">
    <property type="term" value="F:hydrolase activity, acting on ester bonds"/>
    <property type="evidence" value="ECO:0007669"/>
    <property type="project" value="InterPro"/>
</dbReference>
<feature type="compositionally biased region" description="Basic and acidic residues" evidence="1">
    <location>
        <begin position="235"/>
        <end position="264"/>
    </location>
</feature>
<feature type="region of interest" description="Disordered" evidence="1">
    <location>
        <begin position="221"/>
        <end position="264"/>
    </location>
</feature>
<proteinExistence type="predicted"/>
<feature type="compositionally biased region" description="Low complexity" evidence="1">
    <location>
        <begin position="223"/>
        <end position="233"/>
    </location>
</feature>
<dbReference type="EMBL" id="AFQD01000417">
    <property type="protein sequence ID" value="EGQ78767.1"/>
    <property type="molecule type" value="Genomic_DNA"/>
</dbReference>
<evidence type="ECO:0008006" key="4">
    <source>
        <dbReference type="Google" id="ProtNLM"/>
    </source>
</evidence>
<name>F9EQK2_9FUSO</name>
<feature type="non-terminal residue" evidence="2">
    <location>
        <position position="1"/>
    </location>
</feature>
<reference evidence="2 3" key="1">
    <citation type="submission" date="2011-05" db="EMBL/GenBank/DDBJ databases">
        <authorList>
            <person name="Muzny D."/>
            <person name="Qin X."/>
            <person name="Deng J."/>
            <person name="Jiang H."/>
            <person name="Liu Y."/>
            <person name="Qu J."/>
            <person name="Song X.-Z."/>
            <person name="Zhang L."/>
            <person name="Thornton R."/>
            <person name="Coyle M."/>
            <person name="Francisco L."/>
            <person name="Jackson L."/>
            <person name="Javaid M."/>
            <person name="Korchina V."/>
            <person name="Kovar C."/>
            <person name="Mata R."/>
            <person name="Mathew T."/>
            <person name="Ngo R."/>
            <person name="Nguyen L."/>
            <person name="Nguyen N."/>
            <person name="Okwuonu G."/>
            <person name="Ongeri F."/>
            <person name="Pham C."/>
            <person name="Simmons D."/>
            <person name="Wilczek-Boney K."/>
            <person name="Hale W."/>
            <person name="Jakkamsetti A."/>
            <person name="Pham P."/>
            <person name="Ruth R."/>
            <person name="San Lucas F."/>
            <person name="Warren J."/>
            <person name="Zhang J."/>
            <person name="Zhao Z."/>
            <person name="Zhou C."/>
            <person name="Zhu D."/>
            <person name="Lee S."/>
            <person name="Bess C."/>
            <person name="Blankenburg K."/>
            <person name="Forbes L."/>
            <person name="Fu Q."/>
            <person name="Gubbala S."/>
            <person name="Hirani K."/>
            <person name="Jayaseelan J.C."/>
            <person name="Lara F."/>
            <person name="Munidasa M."/>
            <person name="Palculict T."/>
            <person name="Patil S."/>
            <person name="Pu L.-L."/>
            <person name="Saada N."/>
            <person name="Tang L."/>
            <person name="Weissenberger G."/>
            <person name="Zhu Y."/>
            <person name="Hemphill L."/>
            <person name="Shang Y."/>
            <person name="Youmans B."/>
            <person name="Ayvaz T."/>
            <person name="Ross M."/>
            <person name="Santibanez J."/>
            <person name="Aqrawi P."/>
            <person name="Gross S."/>
            <person name="Joshi V."/>
            <person name="Fowler G."/>
            <person name="Nazareth L."/>
            <person name="Reid J."/>
            <person name="Worley K."/>
            <person name="Petrosino J."/>
            <person name="Highlander S."/>
            <person name="Gibbs R."/>
        </authorList>
    </citation>
    <scope>NUCLEOTIDE SEQUENCE [LARGE SCALE GENOMIC DNA]</scope>
    <source>
        <strain evidence="2 3">ATCC 51191</strain>
    </source>
</reference>
<dbReference type="STRING" id="76859.RN98_10730"/>
<dbReference type="GO" id="GO:0043022">
    <property type="term" value="F:ribosome binding"/>
    <property type="evidence" value="ECO:0007669"/>
    <property type="project" value="InterPro"/>
</dbReference>
<sequence length="361" mass="39783">LESLGRPANDYVKNKLGDDNNSKIKLSTDGIDLSNADVGEKVGDVNTQDDRNGGYAEVLPSQQKDPWLNKIHFKLLRLRKNTDEFSEKVLITSFYVNTKISSMLFDPEDKTIREFTLGALKAGGEDLSLNTYKIPKRFQYNTLPYKYGELFRHSTMSALGILGNITGSGMEGGGTAAALPTGGASLGVVALGVGVQTYSVGVTATSTFNLAKTSLEIKAMKNSGSSSESSSTEVSDEKNSDNLQKEETIKDDETSKNRNLEDAASKVQELSDQIKIELKKNKNIIEVTRDGQKMYYDKKSKCYFYVDKTHSYLHYEVFDRTGKHIGVIDGEELKEALKSGKEIKNIVNKKGAKLGRTAKVK</sequence>
<keyword evidence="3" id="KW-1185">Reference proteome</keyword>
<dbReference type="GO" id="GO:0003723">
    <property type="term" value="F:RNA binding"/>
    <property type="evidence" value="ECO:0007669"/>
    <property type="project" value="InterPro"/>
</dbReference>
<dbReference type="PATRIC" id="fig|997347.4.peg.2022"/>
<dbReference type="AlphaFoldDB" id="F9EQK2"/>
<dbReference type="Proteomes" id="UP000005392">
    <property type="component" value="Unassembled WGS sequence"/>
</dbReference>
<gene>
    <name evidence="2" type="ORF">HMPREF9094_2207</name>
</gene>
<dbReference type="HOGENOM" id="CLU_768380_0_0_0"/>
<evidence type="ECO:0000313" key="2">
    <source>
        <dbReference type="EMBL" id="EGQ78767.1"/>
    </source>
</evidence>
<accession>F9EQK2</accession>
<organism evidence="2 3">
    <name type="scientific">Fusobacterium animalis ATCC 51191</name>
    <dbReference type="NCBI Taxonomy" id="997347"/>
    <lineage>
        <taxon>Bacteria</taxon>
        <taxon>Fusobacteriati</taxon>
        <taxon>Fusobacteriota</taxon>
        <taxon>Fusobacteriia</taxon>
        <taxon>Fusobacteriales</taxon>
        <taxon>Fusobacteriaceae</taxon>
        <taxon>Fusobacterium</taxon>
    </lineage>
</organism>
<protein>
    <recommendedName>
        <fullName evidence="4">Hemolysin</fullName>
    </recommendedName>
</protein>